<sequence>MDDVIVTPIGVVHGDITTRDDAPKNYSESDRSGTLEIYPRYGDGLDGIGAGQTVVVLFWLHLADRDRLKVYPRGDRSRGLRGVFATRSPVRPNPIALSELKVIARDGNRLQVTGLDVLDGTPIIDIKKKIDP</sequence>
<dbReference type="InterPro" id="IPR036414">
    <property type="entry name" value="YaeB_N_sf"/>
</dbReference>
<feature type="domain" description="TsaA-like" evidence="3">
    <location>
        <begin position="6"/>
        <end position="132"/>
    </location>
</feature>
<evidence type="ECO:0000256" key="2">
    <source>
        <dbReference type="ARBA" id="ARBA00033753"/>
    </source>
</evidence>
<dbReference type="GO" id="GO:0008168">
    <property type="term" value="F:methyltransferase activity"/>
    <property type="evidence" value="ECO:0007669"/>
    <property type="project" value="UniProtKB-KW"/>
</dbReference>
<dbReference type="InterPro" id="IPR023370">
    <property type="entry name" value="TrmO-like_N"/>
</dbReference>
<dbReference type="InterPro" id="IPR023368">
    <property type="entry name" value="UPF0066_cons_site"/>
</dbReference>
<dbReference type="SUPFAM" id="SSF118196">
    <property type="entry name" value="YaeB-like"/>
    <property type="match status" value="1"/>
</dbReference>
<name>A0A1M5VYW1_9BACT</name>
<protein>
    <submittedName>
        <fullName evidence="4">tRNA-Thr(GGU) m(6)t(6)A37 methyltransferase TsaA</fullName>
    </submittedName>
</protein>
<dbReference type="Proteomes" id="UP000184139">
    <property type="component" value="Unassembled WGS sequence"/>
</dbReference>
<evidence type="ECO:0000313" key="5">
    <source>
        <dbReference type="Proteomes" id="UP000184139"/>
    </source>
</evidence>
<dbReference type="InterPro" id="IPR040372">
    <property type="entry name" value="YaeB-like"/>
</dbReference>
<dbReference type="NCBIfam" id="TIGR00104">
    <property type="entry name" value="tRNA_TsaA"/>
    <property type="match status" value="1"/>
</dbReference>
<dbReference type="Pfam" id="PF01980">
    <property type="entry name" value="TrmO_N"/>
    <property type="match status" value="1"/>
</dbReference>
<dbReference type="EMBL" id="FQXS01000010">
    <property type="protein sequence ID" value="SHH80445.1"/>
    <property type="molecule type" value="Genomic_DNA"/>
</dbReference>
<dbReference type="GO" id="GO:0032259">
    <property type="term" value="P:methylation"/>
    <property type="evidence" value="ECO:0007669"/>
    <property type="project" value="UniProtKB-KW"/>
</dbReference>
<comment type="similarity">
    <text evidence="2">Belongs to the tRNA methyltransferase O family.</text>
</comment>
<proteinExistence type="inferred from homology"/>
<dbReference type="InterPro" id="IPR036413">
    <property type="entry name" value="YaeB-like_sf"/>
</dbReference>
<dbReference type="PROSITE" id="PS51668">
    <property type="entry name" value="TSAA_2"/>
    <property type="match status" value="1"/>
</dbReference>
<keyword evidence="1" id="KW-0949">S-adenosyl-L-methionine</keyword>
<organism evidence="4 5">
    <name type="scientific">Desulfofustis glycolicus DSM 9705</name>
    <dbReference type="NCBI Taxonomy" id="1121409"/>
    <lineage>
        <taxon>Bacteria</taxon>
        <taxon>Pseudomonadati</taxon>
        <taxon>Thermodesulfobacteriota</taxon>
        <taxon>Desulfobulbia</taxon>
        <taxon>Desulfobulbales</taxon>
        <taxon>Desulfocapsaceae</taxon>
        <taxon>Desulfofustis</taxon>
    </lineage>
</organism>
<keyword evidence="5" id="KW-1185">Reference proteome</keyword>
<evidence type="ECO:0000256" key="1">
    <source>
        <dbReference type="ARBA" id="ARBA00022691"/>
    </source>
</evidence>
<accession>A0A1M5VYW1</accession>
<dbReference type="Gene3D" id="2.40.30.70">
    <property type="entry name" value="YaeB-like"/>
    <property type="match status" value="1"/>
</dbReference>
<dbReference type="STRING" id="1121409.SAMN02745124_01972"/>
<dbReference type="OrthoDB" id="9804309at2"/>
<gene>
    <name evidence="4" type="ORF">SAMN02745124_01972</name>
</gene>
<dbReference type="PANTHER" id="PTHR12818">
    <property type="entry name" value="TRNA (ADENINE(37)-N6)-METHYLTRANSFERASE"/>
    <property type="match status" value="1"/>
</dbReference>
<dbReference type="PROSITE" id="PS01318">
    <property type="entry name" value="TSAA_1"/>
    <property type="match status" value="1"/>
</dbReference>
<evidence type="ECO:0000259" key="3">
    <source>
        <dbReference type="PROSITE" id="PS51668"/>
    </source>
</evidence>
<dbReference type="CDD" id="cd09281">
    <property type="entry name" value="UPF0066"/>
    <property type="match status" value="1"/>
</dbReference>
<evidence type="ECO:0000313" key="4">
    <source>
        <dbReference type="EMBL" id="SHH80445.1"/>
    </source>
</evidence>
<dbReference type="AlphaFoldDB" id="A0A1M5VYW1"/>
<dbReference type="RefSeq" id="WP_073375646.1">
    <property type="nucleotide sequence ID" value="NZ_FQXS01000010.1"/>
</dbReference>
<reference evidence="4 5" key="1">
    <citation type="submission" date="2016-11" db="EMBL/GenBank/DDBJ databases">
        <authorList>
            <person name="Jaros S."/>
            <person name="Januszkiewicz K."/>
            <person name="Wedrychowicz H."/>
        </authorList>
    </citation>
    <scope>NUCLEOTIDE SEQUENCE [LARGE SCALE GENOMIC DNA]</scope>
    <source>
        <strain evidence="4 5">DSM 9705</strain>
    </source>
</reference>
<keyword evidence="4" id="KW-0808">Transferase</keyword>
<keyword evidence="4" id="KW-0489">Methyltransferase</keyword>
<dbReference type="PANTHER" id="PTHR12818:SF0">
    <property type="entry name" value="TRNA (ADENINE(37)-N6)-METHYLTRANSFERASE"/>
    <property type="match status" value="1"/>
</dbReference>